<accession>A0A9X9AED4</accession>
<reference evidence="1 2" key="1">
    <citation type="journal article" date="2019" name="Environ. Microbiol.">
        <title>An active ?-lactamase is a part of an orchestrated cell wall stress resistance network of Bacillus subtilis and related rhizosphere species.</title>
        <authorList>
            <person name="Bucher T."/>
            <person name="Keren-Paz A."/>
            <person name="Hausser J."/>
            <person name="Olender T."/>
            <person name="Cytryn E."/>
            <person name="Kolodkin-Gal I."/>
        </authorList>
    </citation>
    <scope>NUCLEOTIDE SEQUENCE [LARGE SCALE GENOMIC DNA]</scope>
    <source>
        <strain evidence="1 2">I32</strain>
    </source>
</reference>
<dbReference type="Pfam" id="PF03060">
    <property type="entry name" value="NMO"/>
    <property type="match status" value="1"/>
</dbReference>
<dbReference type="EMBL" id="SZOH01000284">
    <property type="protein sequence ID" value="TKJ06813.1"/>
    <property type="molecule type" value="Genomic_DNA"/>
</dbReference>
<dbReference type="Proteomes" id="UP000308444">
    <property type="component" value="Unassembled WGS sequence"/>
</dbReference>
<proteinExistence type="predicted"/>
<sequence length="39" mass="3996">MFTSRVTDILKIEYPVVQAGMAGAITTPELVAAVSNSGG</sequence>
<protein>
    <submittedName>
        <fullName evidence="1">Nitronate monooxygenase</fullName>
    </submittedName>
</protein>
<gene>
    <name evidence="1" type="ORF">FC695_05230</name>
</gene>
<evidence type="ECO:0000313" key="2">
    <source>
        <dbReference type="Proteomes" id="UP000308444"/>
    </source>
</evidence>
<dbReference type="InterPro" id="IPR013785">
    <property type="entry name" value="Aldolase_TIM"/>
</dbReference>
<dbReference type="AlphaFoldDB" id="A0A9X9AED4"/>
<feature type="non-terminal residue" evidence="1">
    <location>
        <position position="39"/>
    </location>
</feature>
<dbReference type="Gene3D" id="3.20.20.70">
    <property type="entry name" value="Aldolase class I"/>
    <property type="match status" value="1"/>
</dbReference>
<evidence type="ECO:0000313" key="1">
    <source>
        <dbReference type="EMBL" id="TKJ06813.1"/>
    </source>
</evidence>
<organism evidence="1 2">
    <name type="scientific">Bacillus cereus</name>
    <dbReference type="NCBI Taxonomy" id="1396"/>
    <lineage>
        <taxon>Bacteria</taxon>
        <taxon>Bacillati</taxon>
        <taxon>Bacillota</taxon>
        <taxon>Bacilli</taxon>
        <taxon>Bacillales</taxon>
        <taxon>Bacillaceae</taxon>
        <taxon>Bacillus</taxon>
        <taxon>Bacillus cereus group</taxon>
    </lineage>
</organism>
<name>A0A9X9AED4_BACCE</name>
<comment type="caution">
    <text evidence="1">The sequence shown here is derived from an EMBL/GenBank/DDBJ whole genome shotgun (WGS) entry which is preliminary data.</text>
</comment>
<dbReference type="SUPFAM" id="SSF51412">
    <property type="entry name" value="Inosine monophosphate dehydrogenase (IMPDH)"/>
    <property type="match status" value="1"/>
</dbReference>
<dbReference type="GO" id="GO:0004497">
    <property type="term" value="F:monooxygenase activity"/>
    <property type="evidence" value="ECO:0007669"/>
    <property type="project" value="UniProtKB-KW"/>
</dbReference>
<keyword evidence="1" id="KW-0560">Oxidoreductase</keyword>
<keyword evidence="1" id="KW-0503">Monooxygenase</keyword>